<dbReference type="SUPFAM" id="SSF52833">
    <property type="entry name" value="Thioredoxin-like"/>
    <property type="match status" value="1"/>
</dbReference>
<name>A0A3P3VQA9_9GAMM</name>
<proteinExistence type="predicted"/>
<dbReference type="Gene3D" id="3.40.30.10">
    <property type="entry name" value="Glutaredoxin"/>
    <property type="match status" value="1"/>
</dbReference>
<comment type="caution">
    <text evidence="1">The sequence shown here is derived from an EMBL/GenBank/DDBJ whole genome shotgun (WGS) entry which is preliminary data.</text>
</comment>
<dbReference type="Pfam" id="PF05768">
    <property type="entry name" value="Glrx-like"/>
    <property type="match status" value="1"/>
</dbReference>
<dbReference type="RefSeq" id="WP_125015064.1">
    <property type="nucleotide sequence ID" value="NZ_QWEZ01000001.1"/>
</dbReference>
<dbReference type="InterPro" id="IPR008554">
    <property type="entry name" value="Glutaredoxin-like"/>
</dbReference>
<protein>
    <submittedName>
        <fullName evidence="1">Glutaredoxin family protein</fullName>
    </submittedName>
</protein>
<dbReference type="PANTHER" id="PTHR33558">
    <property type="entry name" value="GLUTAREDOXIN-LIKE PROTEIN C5ORF63 HOMOLOG"/>
    <property type="match status" value="1"/>
</dbReference>
<dbReference type="Proteomes" id="UP000280792">
    <property type="component" value="Unassembled WGS sequence"/>
</dbReference>
<sequence length="87" mass="9707">MLTLILYTTSGCHLCDQALALLTPIIELNQLQLRLVDIADSDAMIERYGVRIPVIQLEGTQGELGWPFDEPQALAFLNHSLQELEDA</sequence>
<dbReference type="InterPro" id="IPR036249">
    <property type="entry name" value="Thioredoxin-like_sf"/>
</dbReference>
<evidence type="ECO:0000313" key="2">
    <source>
        <dbReference type="Proteomes" id="UP000280792"/>
    </source>
</evidence>
<reference evidence="1 2" key="2">
    <citation type="submission" date="2018-12" db="EMBL/GenBank/DDBJ databases">
        <title>Simiduia agarivorans gen. nov., sp. nov., a marine, agarolytic bacterium isolated from shallow coastal water from Keelung, Taiwan.</title>
        <authorList>
            <person name="Shieh W.Y."/>
        </authorList>
    </citation>
    <scope>NUCLEOTIDE SEQUENCE [LARGE SCALE GENOMIC DNA]</scope>
    <source>
        <strain evidence="1 2">GTF-13</strain>
    </source>
</reference>
<keyword evidence="2" id="KW-1185">Reference proteome</keyword>
<dbReference type="EMBL" id="QWEZ01000001">
    <property type="protein sequence ID" value="RRJ84634.1"/>
    <property type="molecule type" value="Genomic_DNA"/>
</dbReference>
<organism evidence="1 2">
    <name type="scientific">Aestuariirhabdus litorea</name>
    <dbReference type="NCBI Taxonomy" id="2528527"/>
    <lineage>
        <taxon>Bacteria</taxon>
        <taxon>Pseudomonadati</taxon>
        <taxon>Pseudomonadota</taxon>
        <taxon>Gammaproteobacteria</taxon>
        <taxon>Oceanospirillales</taxon>
        <taxon>Aestuariirhabdaceae</taxon>
        <taxon>Aestuariirhabdus</taxon>
    </lineage>
</organism>
<reference evidence="1 2" key="1">
    <citation type="submission" date="2018-08" db="EMBL/GenBank/DDBJ databases">
        <authorList>
            <person name="Khan S.A."/>
        </authorList>
    </citation>
    <scope>NUCLEOTIDE SEQUENCE [LARGE SCALE GENOMIC DNA]</scope>
    <source>
        <strain evidence="1 2">GTF-13</strain>
    </source>
</reference>
<accession>A0A3P3VQA9</accession>
<gene>
    <name evidence="1" type="ORF">D0544_05900</name>
</gene>
<dbReference type="InterPro" id="IPR052565">
    <property type="entry name" value="Glutaredoxin-like_YDR286C"/>
</dbReference>
<dbReference type="AlphaFoldDB" id="A0A3P3VQA9"/>
<dbReference type="PANTHER" id="PTHR33558:SF1">
    <property type="entry name" value="GLUTAREDOXIN-LIKE PROTEIN C5ORF63 HOMOLOG"/>
    <property type="match status" value="1"/>
</dbReference>
<evidence type="ECO:0000313" key="1">
    <source>
        <dbReference type="EMBL" id="RRJ84634.1"/>
    </source>
</evidence>